<reference evidence="1 2" key="1">
    <citation type="journal article" date="2022" name="Syst. Appl. Microbiol.">
        <title>Natronocalculus amylovorans gen. nov., sp. nov., and Natranaeroarchaeum aerophilus sp. nov., dominant culturable amylolytic natronoarchaea from hypersaline soda lakes in southwestern Siberia.</title>
        <authorList>
            <person name="Sorokin D.Y."/>
            <person name="Elcheninov A.G."/>
            <person name="Khizhniak T.V."/>
            <person name="Koenen M."/>
            <person name="Bale N.J."/>
            <person name="Damste J.S.S."/>
            <person name="Kublanov I.V."/>
        </authorList>
    </citation>
    <scope>NUCLEOTIDE SEQUENCE [LARGE SCALE GENOMIC DNA]</scope>
    <source>
        <strain evidence="1 2">AArc-St1-1</strain>
    </source>
</reference>
<proteinExistence type="predicted"/>
<evidence type="ECO:0000313" key="1">
    <source>
        <dbReference type="EMBL" id="MCL9812675.1"/>
    </source>
</evidence>
<sequence length="117" mass="13667">MTRCRLHVILPDDADVPDETNWNEQTIEELRTAFEDAFGQVDTARIQETKQEWVSEVFEETDRTLTLVDEFEETCHDLFPAVDTLSTRQQRDTMDGRGTEFEYDDAIMIQLTFQLAT</sequence>
<dbReference type="RefSeq" id="WP_250594582.1">
    <property type="nucleotide sequence ID" value="NZ_JAKRVY010000001.1"/>
</dbReference>
<dbReference type="EMBL" id="JAKRVY010000001">
    <property type="protein sequence ID" value="MCL9812675.1"/>
    <property type="molecule type" value="Genomic_DNA"/>
</dbReference>
<gene>
    <name evidence="1" type="ORF">AArcSt11_03295</name>
</gene>
<accession>A0AAE3FPF1</accession>
<organism evidence="1 2">
    <name type="scientific">Natranaeroarchaeum aerophilus</name>
    <dbReference type="NCBI Taxonomy" id="2917711"/>
    <lineage>
        <taxon>Archaea</taxon>
        <taxon>Methanobacteriati</taxon>
        <taxon>Methanobacteriota</taxon>
        <taxon>Stenosarchaea group</taxon>
        <taxon>Halobacteria</taxon>
        <taxon>Halobacteriales</taxon>
        <taxon>Natronoarchaeaceae</taxon>
        <taxon>Natranaeroarchaeum</taxon>
    </lineage>
</organism>
<dbReference type="Proteomes" id="UP001202674">
    <property type="component" value="Unassembled WGS sequence"/>
</dbReference>
<keyword evidence="2" id="KW-1185">Reference proteome</keyword>
<protein>
    <submittedName>
        <fullName evidence="1">Uncharacterized protein</fullName>
    </submittedName>
</protein>
<name>A0AAE3FPF1_9EURY</name>
<dbReference type="AlphaFoldDB" id="A0AAE3FPF1"/>
<comment type="caution">
    <text evidence="1">The sequence shown here is derived from an EMBL/GenBank/DDBJ whole genome shotgun (WGS) entry which is preliminary data.</text>
</comment>
<evidence type="ECO:0000313" key="2">
    <source>
        <dbReference type="Proteomes" id="UP001202674"/>
    </source>
</evidence>